<comment type="caution">
    <text evidence="9">The sequence shown here is derived from an EMBL/GenBank/DDBJ whole genome shotgun (WGS) entry which is preliminary data.</text>
</comment>
<evidence type="ECO:0000256" key="5">
    <source>
        <dbReference type="ARBA" id="ARBA00023237"/>
    </source>
</evidence>
<sequence length="595" mass="66771">MKTIIQKMLAAVALMAIVSCSDDFFEKTPQGSLDPSKIDAELAVGLRNNIYNQIPEGYGSIFTDGFADNGYSRNAWDSNGAAVQNNSLTASLDFGYEGYYSSVRVCNQLLEKIDDFTEVPANDREKYKYEARTMRAWVYGCLTLYFGDVPLVTKIANDYPDGLPKTSATEIRTWVLKELDQAIAGLPSVNDRGTFNKVKAYAIKARLAYYFGKYDQAETAARYVIDNGGYQLHQITALTPQMMKDAEYFKKFVDFSAYGLSETDFIKGIFNYQDIWQADNSKETIIAKEYAPNERECDWVRVTCLMTPNLVEKQAWATIVPIQELVDAYWAADGKTRPTLATMQQRIDAYKALAAEVSAIETNNHLTYSQAVNSIVNSLPNKAYLSQFKNRDSRLYASILFPFSAINKYRADEYQQYIPDVVNYGRSGYAFRKMSGADDVTTIWGGGYYGTGVDFPVIRLAEMLLIYAEAHTQNTGYDGSAVAELNKLRVRAGMPNVPTALSKNDALDFIRKERRIELAGEGLRFFDIRLYEDNQRNGGYKGSEAASAVMTGKIYDVVGNPGVDKVWNQRLMYMPLPTTALDKNKNSGMNQNPGY</sequence>
<dbReference type="Gene3D" id="1.25.40.390">
    <property type="match status" value="1"/>
</dbReference>
<feature type="domain" description="RagB/SusD" evidence="7">
    <location>
        <begin position="282"/>
        <end position="595"/>
    </location>
</feature>
<evidence type="ECO:0000256" key="4">
    <source>
        <dbReference type="ARBA" id="ARBA00023136"/>
    </source>
</evidence>
<evidence type="ECO:0000259" key="7">
    <source>
        <dbReference type="Pfam" id="PF07980"/>
    </source>
</evidence>
<gene>
    <name evidence="9" type="ORF">C8P65_106112</name>
</gene>
<evidence type="ECO:0000256" key="1">
    <source>
        <dbReference type="ARBA" id="ARBA00004442"/>
    </source>
</evidence>
<evidence type="ECO:0000256" key="2">
    <source>
        <dbReference type="ARBA" id="ARBA00006275"/>
    </source>
</evidence>
<name>A0A2T5XUI1_9FLAO</name>
<dbReference type="Pfam" id="PF07980">
    <property type="entry name" value="SusD_RagB"/>
    <property type="match status" value="1"/>
</dbReference>
<dbReference type="RefSeq" id="WP_107782208.1">
    <property type="nucleotide sequence ID" value="NZ_CAUTHO010000006.1"/>
</dbReference>
<protein>
    <submittedName>
        <fullName evidence="9">Putative outer membrane starch-binding protein</fullName>
    </submittedName>
</protein>
<evidence type="ECO:0000313" key="10">
    <source>
        <dbReference type="Proteomes" id="UP000243985"/>
    </source>
</evidence>
<keyword evidence="3 6" id="KW-0732">Signal</keyword>
<feature type="domain" description="SusD-like N-terminal" evidence="8">
    <location>
        <begin position="28"/>
        <end position="207"/>
    </location>
</feature>
<dbReference type="Pfam" id="PF14322">
    <property type="entry name" value="SusD-like_3"/>
    <property type="match status" value="1"/>
</dbReference>
<keyword evidence="4" id="KW-0472">Membrane</keyword>
<comment type="subcellular location">
    <subcellularLocation>
        <location evidence="1">Cell outer membrane</location>
    </subcellularLocation>
</comment>
<dbReference type="PROSITE" id="PS51257">
    <property type="entry name" value="PROKAR_LIPOPROTEIN"/>
    <property type="match status" value="1"/>
</dbReference>
<dbReference type="SUPFAM" id="SSF48452">
    <property type="entry name" value="TPR-like"/>
    <property type="match status" value="1"/>
</dbReference>
<dbReference type="Proteomes" id="UP000243985">
    <property type="component" value="Unassembled WGS sequence"/>
</dbReference>
<dbReference type="GeneID" id="84580794"/>
<dbReference type="EMBL" id="QBKG01000006">
    <property type="protein sequence ID" value="PTX06934.1"/>
    <property type="molecule type" value="Genomic_DNA"/>
</dbReference>
<proteinExistence type="inferred from homology"/>
<dbReference type="InterPro" id="IPR011990">
    <property type="entry name" value="TPR-like_helical_dom_sf"/>
</dbReference>
<dbReference type="AlphaFoldDB" id="A0A2T5XUI1"/>
<evidence type="ECO:0000256" key="6">
    <source>
        <dbReference type="SAM" id="SignalP"/>
    </source>
</evidence>
<feature type="signal peptide" evidence="6">
    <location>
        <begin position="1"/>
        <end position="21"/>
    </location>
</feature>
<organism evidence="9 10">
    <name type="scientific">Capnocytophaga leadbetteri</name>
    <dbReference type="NCBI Taxonomy" id="327575"/>
    <lineage>
        <taxon>Bacteria</taxon>
        <taxon>Pseudomonadati</taxon>
        <taxon>Bacteroidota</taxon>
        <taxon>Flavobacteriia</taxon>
        <taxon>Flavobacteriales</taxon>
        <taxon>Flavobacteriaceae</taxon>
        <taxon>Capnocytophaga</taxon>
    </lineage>
</organism>
<reference evidence="9 10" key="1">
    <citation type="submission" date="2018-04" db="EMBL/GenBank/DDBJ databases">
        <title>Genomic Encyclopedia of Archaeal and Bacterial Type Strains, Phase II (KMG-II): from individual species to whole genera.</title>
        <authorList>
            <person name="Goeker M."/>
        </authorList>
    </citation>
    <scope>NUCLEOTIDE SEQUENCE [LARGE SCALE GENOMIC DNA]</scope>
    <source>
        <strain evidence="9 10">DSM 22902</strain>
    </source>
</reference>
<dbReference type="InterPro" id="IPR033985">
    <property type="entry name" value="SusD-like_N"/>
</dbReference>
<evidence type="ECO:0000259" key="8">
    <source>
        <dbReference type="Pfam" id="PF14322"/>
    </source>
</evidence>
<comment type="similarity">
    <text evidence="2">Belongs to the SusD family.</text>
</comment>
<keyword evidence="5" id="KW-0998">Cell outer membrane</keyword>
<evidence type="ECO:0000313" key="9">
    <source>
        <dbReference type="EMBL" id="PTX06934.1"/>
    </source>
</evidence>
<accession>A0A2T5XUI1</accession>
<feature type="chain" id="PRO_5015508181" evidence="6">
    <location>
        <begin position="22"/>
        <end position="595"/>
    </location>
</feature>
<dbReference type="GO" id="GO:0009279">
    <property type="term" value="C:cell outer membrane"/>
    <property type="evidence" value="ECO:0007669"/>
    <property type="project" value="UniProtKB-SubCell"/>
</dbReference>
<evidence type="ECO:0000256" key="3">
    <source>
        <dbReference type="ARBA" id="ARBA00022729"/>
    </source>
</evidence>
<dbReference type="InterPro" id="IPR012944">
    <property type="entry name" value="SusD_RagB_dom"/>
</dbReference>